<organism evidence="2 3">
    <name type="scientific">Daphnia magna</name>
    <dbReference type="NCBI Taxonomy" id="35525"/>
    <lineage>
        <taxon>Eukaryota</taxon>
        <taxon>Metazoa</taxon>
        <taxon>Ecdysozoa</taxon>
        <taxon>Arthropoda</taxon>
        <taxon>Crustacea</taxon>
        <taxon>Branchiopoda</taxon>
        <taxon>Diplostraca</taxon>
        <taxon>Cladocera</taxon>
        <taxon>Anomopoda</taxon>
        <taxon>Daphniidae</taxon>
        <taxon>Daphnia</taxon>
    </lineage>
</organism>
<evidence type="ECO:0000256" key="1">
    <source>
        <dbReference type="SAM" id="MobiDB-lite"/>
    </source>
</evidence>
<keyword evidence="3" id="KW-1185">Reference proteome</keyword>
<gene>
    <name evidence="2" type="ORF">OUZ56_020910</name>
</gene>
<feature type="region of interest" description="Disordered" evidence="1">
    <location>
        <begin position="37"/>
        <end position="61"/>
    </location>
</feature>
<protein>
    <submittedName>
        <fullName evidence="2">Uncharacterized protein</fullName>
    </submittedName>
</protein>
<reference evidence="2 3" key="1">
    <citation type="journal article" date="2023" name="Nucleic Acids Res.">
        <title>The hologenome of Daphnia magna reveals possible DNA methylation and microbiome-mediated evolution of the host genome.</title>
        <authorList>
            <person name="Chaturvedi A."/>
            <person name="Li X."/>
            <person name="Dhandapani V."/>
            <person name="Marshall H."/>
            <person name="Kissane S."/>
            <person name="Cuenca-Cambronero M."/>
            <person name="Asole G."/>
            <person name="Calvet F."/>
            <person name="Ruiz-Romero M."/>
            <person name="Marangio P."/>
            <person name="Guigo R."/>
            <person name="Rago D."/>
            <person name="Mirbahai L."/>
            <person name="Eastwood N."/>
            <person name="Colbourne J.K."/>
            <person name="Zhou J."/>
            <person name="Mallon E."/>
            <person name="Orsini L."/>
        </authorList>
    </citation>
    <scope>NUCLEOTIDE SEQUENCE [LARGE SCALE GENOMIC DNA]</scope>
    <source>
        <strain evidence="2">LRV0_1</strain>
    </source>
</reference>
<feature type="compositionally biased region" description="Basic and acidic residues" evidence="1">
    <location>
        <begin position="50"/>
        <end position="61"/>
    </location>
</feature>
<dbReference type="Proteomes" id="UP001234178">
    <property type="component" value="Unassembled WGS sequence"/>
</dbReference>
<sequence>MSGALYCKRPFTRTDRKLRVGIAHGPRILLTRTHHDSRIEDISMRNSSPSEERKDTLNQTA</sequence>
<name>A0ABQ9ZFT5_9CRUS</name>
<comment type="caution">
    <text evidence="2">The sequence shown here is derived from an EMBL/GenBank/DDBJ whole genome shotgun (WGS) entry which is preliminary data.</text>
</comment>
<accession>A0ABQ9ZFT5</accession>
<evidence type="ECO:0000313" key="2">
    <source>
        <dbReference type="EMBL" id="KAK4011797.1"/>
    </source>
</evidence>
<evidence type="ECO:0000313" key="3">
    <source>
        <dbReference type="Proteomes" id="UP001234178"/>
    </source>
</evidence>
<proteinExistence type="predicted"/>
<dbReference type="EMBL" id="JAOYFB010000003">
    <property type="protein sequence ID" value="KAK4011797.1"/>
    <property type="molecule type" value="Genomic_DNA"/>
</dbReference>